<dbReference type="Proteomes" id="UP001432322">
    <property type="component" value="Unassembled WGS sequence"/>
</dbReference>
<sequence length="112" mass="12675">QNTLLFGHCSFSNTYVQIMYFAKNFFTIIQQLIIKLARGTATLMFLARDGKTYGSSLGPTLLSHGNDRNIGDGFEKLIYVLSCSRGGFNVGHYCVLSEKRVNRLRHHFPLNI</sequence>
<dbReference type="AlphaFoldDB" id="A0AAV5WKQ5"/>
<feature type="non-terminal residue" evidence="1">
    <location>
        <position position="1"/>
    </location>
</feature>
<gene>
    <name evidence="1" type="ORF">PFISCL1PPCAC_22407</name>
</gene>
<organism evidence="1 2">
    <name type="scientific">Pristionchus fissidentatus</name>
    <dbReference type="NCBI Taxonomy" id="1538716"/>
    <lineage>
        <taxon>Eukaryota</taxon>
        <taxon>Metazoa</taxon>
        <taxon>Ecdysozoa</taxon>
        <taxon>Nematoda</taxon>
        <taxon>Chromadorea</taxon>
        <taxon>Rhabditida</taxon>
        <taxon>Rhabditina</taxon>
        <taxon>Diplogasteromorpha</taxon>
        <taxon>Diplogasteroidea</taxon>
        <taxon>Neodiplogasteridae</taxon>
        <taxon>Pristionchus</taxon>
    </lineage>
</organism>
<dbReference type="EMBL" id="BTSY01000005">
    <property type="protein sequence ID" value="GMT31110.1"/>
    <property type="molecule type" value="Genomic_DNA"/>
</dbReference>
<accession>A0AAV5WKQ5</accession>
<comment type="caution">
    <text evidence="1">The sequence shown here is derived from an EMBL/GenBank/DDBJ whole genome shotgun (WGS) entry which is preliminary data.</text>
</comment>
<feature type="non-terminal residue" evidence="1">
    <location>
        <position position="112"/>
    </location>
</feature>
<proteinExistence type="predicted"/>
<keyword evidence="2" id="KW-1185">Reference proteome</keyword>
<reference evidence="1" key="1">
    <citation type="submission" date="2023-10" db="EMBL/GenBank/DDBJ databases">
        <title>Genome assembly of Pristionchus species.</title>
        <authorList>
            <person name="Yoshida K."/>
            <person name="Sommer R.J."/>
        </authorList>
    </citation>
    <scope>NUCLEOTIDE SEQUENCE</scope>
    <source>
        <strain evidence="1">RS5133</strain>
    </source>
</reference>
<protein>
    <submittedName>
        <fullName evidence="1">Uncharacterized protein</fullName>
    </submittedName>
</protein>
<evidence type="ECO:0000313" key="2">
    <source>
        <dbReference type="Proteomes" id="UP001432322"/>
    </source>
</evidence>
<evidence type="ECO:0000313" key="1">
    <source>
        <dbReference type="EMBL" id="GMT31110.1"/>
    </source>
</evidence>
<name>A0AAV5WKQ5_9BILA</name>